<dbReference type="SMART" id="SM01215">
    <property type="entry name" value="Fmp27_SW"/>
    <property type="match status" value="1"/>
</dbReference>
<feature type="compositionally biased region" description="Gly residues" evidence="1">
    <location>
        <begin position="2876"/>
        <end position="2887"/>
    </location>
</feature>
<feature type="region of interest" description="Disordered" evidence="1">
    <location>
        <begin position="2532"/>
        <end position="2600"/>
    </location>
</feature>
<dbReference type="SMART" id="SM01216">
    <property type="entry name" value="Fmp27_WPPW"/>
    <property type="match status" value="1"/>
</dbReference>
<dbReference type="InterPro" id="IPR019415">
    <property type="entry name" value="FMP27_SW_RBG"/>
</dbReference>
<proteinExistence type="predicted"/>
<gene>
    <name evidence="6" type="ORF">K402DRAFT_178704</name>
</gene>
<sequence length="2967" mass="335089">MAFPNPSFALGVCFLIYLATFVVFALLRIITGVSIQRVGYSGFRRIAFTPREGIRIDIRGVGLSLHRPTFAQPTWFSIKLTELKISLDLTKLGKKAARKKSPWTHWRNVSADKLNGYVQGSRPTTPDPDGDYDGDTERTRTWQRLTEMKERIKRLHRKIKWIRMVDLVANNTSLVLADIGTMQMVHFTVAVDTRLKTVDRGRLFHHRRAKDNTKQPAEWIAAARSILFSPEGKESTEILDHCTLNVHGLLHQELDGLRDASIALKLGRLSIPYDDIKTTLDRVKHCRRVYGVKEHVESEAELSFTDIAEELDRPGSREENIVRTVSDSKEFISSILRGIQEFQFAVGFFGLTKRFRDLPSESPVFMNMSMKEVGVDLLRLDPRSPAHLMYFSPTDVAHQALIAAISISVGIDDGHVRPERLLYVPMATATVKTTLPSKTIHFSGDRNVAERNTNILFANLVVTSPSADLDPKHLPLMLAVLHRDKSPSRNSIRKKTGHSLLSRLLPKASVKISIQEPVIRVTLPPMEEQKKGTDEFDLLISVASSVSLDVESSHSAGGDLHYSLASNFRILNHNFYYQTASGERHNLMLADTLETKIQVSASPEVAVIASGNLQTFSVYLVRPEICEGLHQIIVQLRNDRFMSRRSRSQGPKLNFLRRFPPWLQHFNFQGSDFNVEVAGIDPMVSRNSRGVALHLDSWTSEYKSNRNAETEIRPTRRRAASKNLRPEDALPRSRSPSSPPSPQRDQASPTDSRRLAIHSHGLEAYVVESADTWEPEAFLSLPRFEIAFSTSSDTHGPIFHINSYARSLSVNYSLYRHYAVGVAWKVLQKTFSTPSTPSNTPKAPDQSFDAMSEKIADRYSYRTTSEIVAVDVKAGFIQIKAFMPADPALMIHVIGVEVGRHRWATPFAKAKTLSLYAETPNVPKTWSRVVSIKTLRLDYRRIRRKFGNTMVEDNSIDVAIEATRLAVPHQLVLHKIFDNCVNITKTAQQLRHRFQTETDEYILNKQPEGPKRVPKLSLRSQSFLFEIEDGAFEWKLGVIYRTGLLEQKQRSAREAAFSLKEKRLQELDKNQRATSRLRARSAHNTRGRAKRTASDEAIPRSKSMDGKERGRSDDSEKPSPKTRRGKARYDADGICGLSDVAHTSIEKAREKLDRYNAQSWKKRIDHTLAFQNRGIEDIRALFWGADEDLPESNEHNERIMAMPRRPALMAMSIRDLNVLVDKPSFPLHKYPEFLHRMGKGMPRDKQYSLLIPMHLQVSMGEARVSLRDYPLPLLHVPGLRPGQSPRLPSLHLTTDFVIAEEYQDLESARHVNIVVVPPEKSPSGGLEGGMKIDVRRTVSAVKTYSDMAININTGYSTKITWGTSYQPAIQDTMQVVENFTKPAIDPSERVGFWDKIRLTFHSRLQVSWKGDGDVHLLLKGSRDPYAVLGTGAGFVMCWRNDVQWNIWQNEDPKRFMTVRSGTYVLAVPDLSHYARQMGAKDGSNSSSVSSAPSYKQGAVFRKTVMKLSGNVQWLAGLVFERNKPDGGRSFDFRPHYDIVLKNPKFAKSRDDLPYDAFRGFRSHYIHLSVAIAAPVDRDWSVTNVKPSSDYNSVHLTPRFFSHFYSWWSMFSGVMSLPIRQGKLWPGIEKSSKKFGRHLATIKYNLLLSPLYMSHIYKHKDAEEYGRHTVHSTGLKVRLDSFMLDLHQRREEFTTPVQGAKHSKTTGMRINQAQLDFISADIRAISASIMGTDPSDLDNATAEELASYQPHDMSVDLARFTIPDQDFKWVDMDDFVELDWILPAESNPETKILPLAFAPRFTYYRQTDHHDMISGDPNRTSPFGNEDTHNCVMSASNDPRRVQCRLIEDRLDHVQQQIEQNLRAIGEQELAIIRDVNNDESLRTELKVLQAHDGTLKRKQDFLHAMHDSIMMRLQSNDHRAVPDPGAADDQFFEAREGLDSADADGEGVENTNTMADYVSDFNNRFIIHNPQVKWNNSLRNIILRYIHQVSQRRGFVYYMSRRAVKFILDILEEQQRAKTERNNSKGPDISRTESVATPLGDDDVEVQDRIQAIINDGRQFVTADDTGESSAQKPSGHGEEISNDFTPQNAYHLRLIAPQIQLQSEKDKHMVVLVTAKGMQLKVVSIMDKDRVTDDVSGLVQRRFSAAMDSVQMFVTNSRTFAKKYLHMYSGHPYGASVNSLWPPWVPIEAMFDFDMDPYGFQRIVQRTSATLRYDKFNTLRLKYNDDVTTGQADDSSNADNAETRMDHLWIEFPHVRAICNSAQYYALYVIVLDLLLYSEPLEKTRSERLEKIMLASDFSDLRGAPEMVISLQERIHSLQEIKRYFQVDERGLGLHDWKDRITLEQDLTACEDELFFIMKAITTSQRKYDERPSANQSTGLLRWYIQSSEIVWHLIRGVDQSLAEFQLRNAVYDRTDNSDGSNNHIMEIERIQGYNLLPNAVYPEMIAPYLNDDRPFTADKSNKMIRVQWLMLEAIAGIPVMDHFEVNLFPLRIQLEKEAGELVFNYVWPDRNKGDGNQSPFLVKNRLSMTQEVEDEDEDIGDGDSSQDLPTETQSTSSTTVGDLALRLQPTLTLRDTQRPKSSSSKNGDKDPRSTYLGLGHLNVFSSNSQANNRVEALRAFKPTRESSMDSSASSRLRPATNRAASSFTMNASEGRRSSSHDGDRPKRFTIHRSNSKDDVNSKTRSDDLSLMLKRASNYMTLAYVKIPSMVLCLSYKGKGARNIEDVHDLVFRMPTLEYRNKTWSNLDLAIQLKKEVRRALLSHVGTIVGNKFSQHRPTKQQSSRLREIVNSSTLLQKSSDASEATTESNSTRDLSPIGSIRTPEPRPSFTSSRDLGSAPRPGSDCSSLNIPPGHGSGNGNGGMWNNGNGNDNGTAGGGLGLGIRGMSGSESATGNGTPPREDQSSLRRSSLGRRLTGGRGLRASSHSSGGGGKEGADESDGAASRASRLLSGPKRLLHSLPHGGH</sequence>
<protein>
    <recommendedName>
        <fullName evidence="8">Mitochondrial protein from FMP27-domain-containing protein</fullName>
    </recommendedName>
</protein>
<feature type="transmembrane region" description="Helical" evidence="2">
    <location>
        <begin position="7"/>
        <end position="27"/>
    </location>
</feature>
<evidence type="ECO:0000259" key="5">
    <source>
        <dbReference type="SMART" id="SM01216"/>
    </source>
</evidence>
<evidence type="ECO:0000259" key="3">
    <source>
        <dbReference type="SMART" id="SM01214"/>
    </source>
</evidence>
<feature type="compositionally biased region" description="Basic and acidic residues" evidence="1">
    <location>
        <begin position="2655"/>
        <end position="2668"/>
    </location>
</feature>
<dbReference type="EMBL" id="ML977177">
    <property type="protein sequence ID" value="KAF1983145.1"/>
    <property type="molecule type" value="Genomic_DNA"/>
</dbReference>
<keyword evidence="2" id="KW-0812">Transmembrane</keyword>
<dbReference type="OrthoDB" id="1562405at2759"/>
<dbReference type="InterPro" id="IPR019441">
    <property type="entry name" value="FMP27/BLTP2/Hobbit_GFWDK_RBG"/>
</dbReference>
<evidence type="ECO:0000313" key="7">
    <source>
        <dbReference type="Proteomes" id="UP000800041"/>
    </source>
</evidence>
<feature type="region of interest" description="Disordered" evidence="1">
    <location>
        <begin position="2017"/>
        <end position="2041"/>
    </location>
</feature>
<accession>A0A6G1GQC7</accession>
<feature type="region of interest" description="Disordered" evidence="1">
    <location>
        <begin position="1068"/>
        <end position="1129"/>
    </location>
</feature>
<evidence type="ECO:0000313" key="6">
    <source>
        <dbReference type="EMBL" id="KAF1983145.1"/>
    </source>
</evidence>
<keyword evidence="2" id="KW-1133">Transmembrane helix</keyword>
<dbReference type="PANTHER" id="PTHR15678">
    <property type="entry name" value="ANTIGEN MLAA-22-RELATED"/>
    <property type="match status" value="1"/>
</dbReference>
<feature type="compositionally biased region" description="Polar residues" evidence="1">
    <location>
        <begin position="2550"/>
        <end position="2562"/>
    </location>
</feature>
<dbReference type="InterPro" id="IPR019449">
    <property type="entry name" value="FMP27_WPPW_RBG"/>
</dbReference>
<dbReference type="PANTHER" id="PTHR15678:SF6">
    <property type="entry name" value="BRIDGE-LIKE LIPID TRANSFER PROTEIN FAMILY MEMBER 2"/>
    <property type="match status" value="1"/>
</dbReference>
<dbReference type="Proteomes" id="UP000800041">
    <property type="component" value="Unassembled WGS sequence"/>
</dbReference>
<feature type="compositionally biased region" description="Polar residues" evidence="1">
    <location>
        <begin position="2571"/>
        <end position="2587"/>
    </location>
</feature>
<dbReference type="InterPro" id="IPR045167">
    <property type="entry name" value="Hobbit"/>
</dbReference>
<evidence type="ECO:0008006" key="8">
    <source>
        <dbReference type="Google" id="ProtNLM"/>
    </source>
</evidence>
<feature type="region of interest" description="Disordered" evidence="1">
    <location>
        <begin position="2061"/>
        <end position="2084"/>
    </location>
</feature>
<feature type="compositionally biased region" description="Gly residues" evidence="1">
    <location>
        <begin position="2856"/>
        <end position="2866"/>
    </location>
</feature>
<feature type="region of interest" description="Disordered" evidence="1">
    <location>
        <begin position="2621"/>
        <end position="2687"/>
    </location>
</feature>
<feature type="compositionally biased region" description="Basic and acidic residues" evidence="1">
    <location>
        <begin position="1092"/>
        <end position="1119"/>
    </location>
</feature>
<reference evidence="6" key="1">
    <citation type="journal article" date="2020" name="Stud. Mycol.">
        <title>101 Dothideomycetes genomes: a test case for predicting lifestyles and emergence of pathogens.</title>
        <authorList>
            <person name="Haridas S."/>
            <person name="Albert R."/>
            <person name="Binder M."/>
            <person name="Bloem J."/>
            <person name="Labutti K."/>
            <person name="Salamov A."/>
            <person name="Andreopoulos B."/>
            <person name="Baker S."/>
            <person name="Barry K."/>
            <person name="Bills G."/>
            <person name="Bluhm B."/>
            <person name="Cannon C."/>
            <person name="Castanera R."/>
            <person name="Culley D."/>
            <person name="Daum C."/>
            <person name="Ezra D."/>
            <person name="Gonzalez J."/>
            <person name="Henrissat B."/>
            <person name="Kuo A."/>
            <person name="Liang C."/>
            <person name="Lipzen A."/>
            <person name="Lutzoni F."/>
            <person name="Magnuson J."/>
            <person name="Mondo S."/>
            <person name="Nolan M."/>
            <person name="Ohm R."/>
            <person name="Pangilinan J."/>
            <person name="Park H.-J."/>
            <person name="Ramirez L."/>
            <person name="Alfaro M."/>
            <person name="Sun H."/>
            <person name="Tritt A."/>
            <person name="Yoshinaga Y."/>
            <person name="Zwiers L.-H."/>
            <person name="Turgeon B."/>
            <person name="Goodwin S."/>
            <person name="Spatafora J."/>
            <person name="Crous P."/>
            <person name="Grigoriev I."/>
        </authorList>
    </citation>
    <scope>NUCLEOTIDE SEQUENCE</scope>
    <source>
        <strain evidence="6">CBS 113979</strain>
    </source>
</reference>
<feature type="domain" description="FMP27/BLTP2/Hobbit GFWDK motif-containing RBG unit" evidence="3">
    <location>
        <begin position="1268"/>
        <end position="1427"/>
    </location>
</feature>
<feature type="compositionally biased region" description="Basic residues" evidence="1">
    <location>
        <begin position="1075"/>
        <end position="1091"/>
    </location>
</feature>
<feature type="region of interest" description="Disordered" evidence="1">
    <location>
        <begin position="2793"/>
        <end position="2967"/>
    </location>
</feature>
<name>A0A6G1GQC7_9PEZI</name>
<dbReference type="SMART" id="SM01214">
    <property type="entry name" value="Fmp27_GFWDK"/>
    <property type="match status" value="1"/>
</dbReference>
<keyword evidence="7" id="KW-1185">Reference proteome</keyword>
<feature type="compositionally biased region" description="Basic and acidic residues" evidence="1">
    <location>
        <begin position="2017"/>
        <end position="2031"/>
    </location>
</feature>
<organism evidence="6 7">
    <name type="scientific">Aulographum hederae CBS 113979</name>
    <dbReference type="NCBI Taxonomy" id="1176131"/>
    <lineage>
        <taxon>Eukaryota</taxon>
        <taxon>Fungi</taxon>
        <taxon>Dikarya</taxon>
        <taxon>Ascomycota</taxon>
        <taxon>Pezizomycotina</taxon>
        <taxon>Dothideomycetes</taxon>
        <taxon>Pleosporomycetidae</taxon>
        <taxon>Aulographales</taxon>
        <taxon>Aulographaceae</taxon>
    </lineage>
</organism>
<feature type="compositionally biased region" description="Polar residues" evidence="1">
    <location>
        <begin position="2644"/>
        <end position="2653"/>
    </location>
</feature>
<evidence type="ECO:0000256" key="2">
    <source>
        <dbReference type="SAM" id="Phobius"/>
    </source>
</evidence>
<keyword evidence="2" id="KW-0472">Membrane</keyword>
<dbReference type="Pfam" id="PF10344">
    <property type="entry name" value="Hobbit"/>
    <property type="match status" value="1"/>
</dbReference>
<evidence type="ECO:0000256" key="1">
    <source>
        <dbReference type="SAM" id="MobiDB-lite"/>
    </source>
</evidence>
<feature type="region of interest" description="Disordered" evidence="1">
    <location>
        <begin position="704"/>
        <end position="753"/>
    </location>
</feature>
<feature type="compositionally biased region" description="Basic and acidic residues" evidence="1">
    <location>
        <begin position="2676"/>
        <end position="2687"/>
    </location>
</feature>
<evidence type="ECO:0000259" key="4">
    <source>
        <dbReference type="SMART" id="SM01215"/>
    </source>
</evidence>
<feature type="compositionally biased region" description="Basic and acidic residues" evidence="1">
    <location>
        <begin position="704"/>
        <end position="714"/>
    </location>
</feature>
<feature type="domain" description="FMP27 SW motif-containing RBG unit" evidence="4">
    <location>
        <begin position="1147"/>
        <end position="1250"/>
    </location>
</feature>
<feature type="region of interest" description="Disordered" evidence="1">
    <location>
        <begin position="117"/>
        <end position="137"/>
    </location>
</feature>
<feature type="compositionally biased region" description="Acidic residues" evidence="1">
    <location>
        <begin position="2533"/>
        <end position="2543"/>
    </location>
</feature>
<feature type="domain" description="FMP27 WPPW motif-containing RBG unit" evidence="5">
    <location>
        <begin position="1673"/>
        <end position="2191"/>
    </location>
</feature>
<feature type="compositionally biased region" description="Polar residues" evidence="1">
    <location>
        <begin position="2793"/>
        <end position="2815"/>
    </location>
</feature>